<accession>A0A381FJD5</accession>
<dbReference type="Pfam" id="PF13175">
    <property type="entry name" value="AAA_15"/>
    <property type="match status" value="1"/>
</dbReference>
<dbReference type="InterPro" id="IPR051396">
    <property type="entry name" value="Bact_Antivir_Def_Nuclease"/>
</dbReference>
<dbReference type="AlphaFoldDB" id="A0A381FJD5"/>
<proteinExistence type="predicted"/>
<evidence type="ECO:0000313" key="4">
    <source>
        <dbReference type="Proteomes" id="UP000254282"/>
    </source>
</evidence>
<dbReference type="InterPro" id="IPR027417">
    <property type="entry name" value="P-loop_NTPase"/>
</dbReference>
<evidence type="ECO:0000259" key="2">
    <source>
        <dbReference type="Pfam" id="PF20469"/>
    </source>
</evidence>
<dbReference type="SUPFAM" id="SSF52540">
    <property type="entry name" value="P-loop containing nucleoside triphosphate hydrolases"/>
    <property type="match status" value="1"/>
</dbReference>
<dbReference type="Gene3D" id="3.40.50.300">
    <property type="entry name" value="P-loop containing nucleotide triphosphate hydrolases"/>
    <property type="match status" value="1"/>
</dbReference>
<gene>
    <name evidence="3" type="ORF">NCTC13532_02191</name>
</gene>
<protein>
    <submittedName>
        <fullName evidence="3">Recombination protein F</fullName>
    </submittedName>
</protein>
<dbReference type="PANTHER" id="PTHR43581:SF4">
    <property type="entry name" value="ATP_GTP PHOSPHATASE"/>
    <property type="match status" value="1"/>
</dbReference>
<dbReference type="Proteomes" id="UP000254282">
    <property type="component" value="Unassembled WGS sequence"/>
</dbReference>
<sequence length="647" mass="75233">MLILIDYIIRCFSFFFKIRFVYLRTKLIIINFSNLHMSLRLQSIRIKGFRGFKNIEVDFEDATVLVGTNNSGKTTILKALQLALTNTHFISNDDFCYMNDEIDDIIIIDILFVPISPDDSVSSEFTEDWADVFKTDRIGISSEGNQIMAFRTIIKEHNKAFRKKQYYIDQWEEYFDDGLNWFDHQYEKELSFYFDEIPFFYLDANRDILDDIKSKSSFLGRILSSLEFTPADKIKIERLISELNDATIGSSDILSNLQETLEELDTAMDNPNNSVQLTPFTKKVRDLNKGIRINYSEFSMDYHGMGTRSWSSMLVLKSFLNLNQKFYSDNEKPYFPILAIEEPESHLHPNAQKKLYSQIKNIAGQKVISTHSTNIASSANLSEIRSIMRDNVGTKIGKLNLEELSDDEKWKIKRQVVNTRGEMFFSKVVILCEGETEEQSLPLLIEKRMNIDYVSLGVNVIGINGGGNYFPFIYFCESLGIKWFILSDGEKPILKKIKKDVIRLKKLEVRPVDFVLPSNIIYFENEEDFEQHLINNDFVDEIQETLKEIYGENLDEQILKRHGTVLKRQPTTEKCPKCKQFIFEDVLRIYNTDEGKLEAYNEFLSSKKTIYPPILSQKIFESEKPLPPKIVELIDKINEILNPHKDA</sequence>
<name>A0A381FJD5_9FLAO</name>
<dbReference type="InterPro" id="IPR041685">
    <property type="entry name" value="AAA_GajA/Old/RecF-like"/>
</dbReference>
<evidence type="ECO:0000313" key="3">
    <source>
        <dbReference type="EMBL" id="SUX46637.1"/>
    </source>
</evidence>
<feature type="domain" description="OLD protein-like TOPRIM" evidence="2">
    <location>
        <begin position="424"/>
        <end position="488"/>
    </location>
</feature>
<evidence type="ECO:0000259" key="1">
    <source>
        <dbReference type="Pfam" id="PF13175"/>
    </source>
</evidence>
<dbReference type="InterPro" id="IPR034139">
    <property type="entry name" value="TOPRIM_OLD"/>
</dbReference>
<dbReference type="CDD" id="cd01026">
    <property type="entry name" value="TOPRIM_OLD"/>
    <property type="match status" value="1"/>
</dbReference>
<reference evidence="3 4" key="1">
    <citation type="submission" date="2018-06" db="EMBL/GenBank/DDBJ databases">
        <authorList>
            <consortium name="Pathogen Informatics"/>
            <person name="Doyle S."/>
        </authorList>
    </citation>
    <scope>NUCLEOTIDE SEQUENCE [LARGE SCALE GENOMIC DNA]</scope>
    <source>
        <strain evidence="3 4">NCTC13532</strain>
    </source>
</reference>
<organism evidence="3 4">
    <name type="scientific">Chryseobacterium indoltheticum</name>
    <dbReference type="NCBI Taxonomy" id="254"/>
    <lineage>
        <taxon>Bacteria</taxon>
        <taxon>Pseudomonadati</taxon>
        <taxon>Bacteroidota</taxon>
        <taxon>Flavobacteriia</taxon>
        <taxon>Flavobacteriales</taxon>
        <taxon>Weeksellaceae</taxon>
        <taxon>Chryseobacterium group</taxon>
        <taxon>Chryseobacterium</taxon>
    </lineage>
</organism>
<feature type="domain" description="Endonuclease GajA/Old nuclease/RecF-like AAA" evidence="1">
    <location>
        <begin position="41"/>
        <end position="376"/>
    </location>
</feature>
<dbReference type="Pfam" id="PF20469">
    <property type="entry name" value="OLD-like_TOPRIM"/>
    <property type="match status" value="1"/>
</dbReference>
<dbReference type="PANTHER" id="PTHR43581">
    <property type="entry name" value="ATP/GTP PHOSPHATASE"/>
    <property type="match status" value="1"/>
</dbReference>
<dbReference type="EMBL" id="UFVR01000004">
    <property type="protein sequence ID" value="SUX46637.1"/>
    <property type="molecule type" value="Genomic_DNA"/>
</dbReference>